<dbReference type="RefSeq" id="WP_011874771.1">
    <property type="nucleotide sequence ID" value="NZ_BAAAGS010000036.1"/>
</dbReference>
<dbReference type="EMBL" id="BAAAGS010000036">
    <property type="protein sequence ID" value="GAA0543402.1"/>
    <property type="molecule type" value="Genomic_DNA"/>
</dbReference>
<evidence type="ECO:0000256" key="8">
    <source>
        <dbReference type="SAM" id="MobiDB-lite"/>
    </source>
</evidence>
<keyword evidence="5 9" id="KW-0812">Transmembrane</keyword>
<feature type="region of interest" description="Disordered" evidence="8">
    <location>
        <begin position="339"/>
        <end position="385"/>
    </location>
</feature>
<feature type="transmembrane region" description="Helical" evidence="9">
    <location>
        <begin position="64"/>
        <end position="86"/>
    </location>
</feature>
<feature type="transmembrane region" description="Helical" evidence="9">
    <location>
        <begin position="235"/>
        <end position="253"/>
    </location>
</feature>
<proteinExistence type="inferred from homology"/>
<reference evidence="10 11" key="1">
    <citation type="journal article" date="2019" name="Int. J. Syst. Evol. Microbiol.">
        <title>The Global Catalogue of Microorganisms (GCM) 10K type strain sequencing project: providing services to taxonomists for standard genome sequencing and annotation.</title>
        <authorList>
            <consortium name="The Broad Institute Genomics Platform"/>
            <consortium name="The Broad Institute Genome Sequencing Center for Infectious Disease"/>
            <person name="Wu L."/>
            <person name="Ma J."/>
        </authorList>
    </citation>
    <scope>NUCLEOTIDE SEQUENCE [LARGE SCALE GENOMIC DNA]</scope>
    <source>
        <strain evidence="10 11">JCM 10303</strain>
    </source>
</reference>
<keyword evidence="3" id="KW-0813">Transport</keyword>
<comment type="caution">
    <text evidence="10">The sequence shown here is derived from an EMBL/GenBank/DDBJ whole genome shotgun (WGS) entry which is preliminary data.</text>
</comment>
<keyword evidence="11" id="KW-1185">Reference proteome</keyword>
<keyword evidence="4" id="KW-1003">Cell membrane</keyword>
<protein>
    <submittedName>
        <fullName evidence="10">AI-2E family transporter</fullName>
    </submittedName>
</protein>
<comment type="similarity">
    <text evidence="2">Belongs to the autoinducer-2 exporter (AI-2E) (TC 2.A.86) family.</text>
</comment>
<feature type="transmembrane region" description="Helical" evidence="9">
    <location>
        <begin position="260"/>
        <end position="284"/>
    </location>
</feature>
<evidence type="ECO:0000256" key="6">
    <source>
        <dbReference type="ARBA" id="ARBA00022989"/>
    </source>
</evidence>
<gene>
    <name evidence="10" type="ORF">GCM10009533_47960</name>
</gene>
<feature type="transmembrane region" description="Helical" evidence="9">
    <location>
        <begin position="29"/>
        <end position="52"/>
    </location>
</feature>
<evidence type="ECO:0000256" key="4">
    <source>
        <dbReference type="ARBA" id="ARBA00022475"/>
    </source>
</evidence>
<evidence type="ECO:0000256" key="7">
    <source>
        <dbReference type="ARBA" id="ARBA00023136"/>
    </source>
</evidence>
<sequence>MPRGLSGAAAVSWRVLVVAAAVGLAGYVLTYLAAVAMPVVIALLLAALLGPFSNWLTGKGAPRALATALVVCVGLISVTGVLALVVGTVVADLPRLQAQVSNTLESGEAWLRLGPLRLDQRQLDELVNDATATLQTHQGGIISGVLSTAVTSGEVLGGALLVLFTLIFFLYDGDRIWNFLLRGFPLGSRDRVDLAGRSGFDALTGYVRATAAVACMDAIGVGVSAALIGVPLAPALAALVFLGAFVPYLGILITGTLAVLVCLVTVGFWPAVLMAAIVIVVTQLEGHVLQPLLLGRASHLHPLAVVLSISVGFVLAGVAGAVVAVPVLAVSAAAVRSLSEPEGRRDRGTEEEEAHGGEGHGGEGHGGADRAGEQAESPKPPPPGR</sequence>
<dbReference type="InterPro" id="IPR002549">
    <property type="entry name" value="AI-2E-like"/>
</dbReference>
<evidence type="ECO:0000256" key="5">
    <source>
        <dbReference type="ARBA" id="ARBA00022692"/>
    </source>
</evidence>
<dbReference type="PANTHER" id="PTHR21716">
    <property type="entry name" value="TRANSMEMBRANE PROTEIN"/>
    <property type="match status" value="1"/>
</dbReference>
<dbReference type="PANTHER" id="PTHR21716:SF53">
    <property type="entry name" value="PERMEASE PERM-RELATED"/>
    <property type="match status" value="1"/>
</dbReference>
<evidence type="ECO:0000256" key="3">
    <source>
        <dbReference type="ARBA" id="ARBA00022448"/>
    </source>
</evidence>
<evidence type="ECO:0000256" key="1">
    <source>
        <dbReference type="ARBA" id="ARBA00004651"/>
    </source>
</evidence>
<feature type="transmembrane region" description="Helical" evidence="9">
    <location>
        <begin position="304"/>
        <end position="335"/>
    </location>
</feature>
<feature type="transmembrane region" description="Helical" evidence="9">
    <location>
        <begin position="206"/>
        <end position="229"/>
    </location>
</feature>
<feature type="compositionally biased region" description="Basic and acidic residues" evidence="8">
    <location>
        <begin position="339"/>
        <end position="373"/>
    </location>
</feature>
<evidence type="ECO:0000313" key="10">
    <source>
        <dbReference type="EMBL" id="GAA0543402.1"/>
    </source>
</evidence>
<organism evidence="10 11">
    <name type="scientific">Saccharopolyspora erythraea</name>
    <name type="common">Streptomyces erythraeus</name>
    <dbReference type="NCBI Taxonomy" id="1836"/>
    <lineage>
        <taxon>Bacteria</taxon>
        <taxon>Bacillati</taxon>
        <taxon>Actinomycetota</taxon>
        <taxon>Actinomycetes</taxon>
        <taxon>Pseudonocardiales</taxon>
        <taxon>Pseudonocardiaceae</taxon>
        <taxon>Saccharopolyspora</taxon>
    </lineage>
</organism>
<keyword evidence="6 9" id="KW-1133">Transmembrane helix</keyword>
<evidence type="ECO:0000256" key="9">
    <source>
        <dbReference type="SAM" id="Phobius"/>
    </source>
</evidence>
<comment type="subcellular location">
    <subcellularLocation>
        <location evidence="1">Cell membrane</location>
        <topology evidence="1">Multi-pass membrane protein</topology>
    </subcellularLocation>
</comment>
<accession>A0ABN1DH07</accession>
<feature type="transmembrane region" description="Helical" evidence="9">
    <location>
        <begin position="155"/>
        <end position="172"/>
    </location>
</feature>
<keyword evidence="7 9" id="KW-0472">Membrane</keyword>
<evidence type="ECO:0000256" key="2">
    <source>
        <dbReference type="ARBA" id="ARBA00009773"/>
    </source>
</evidence>
<evidence type="ECO:0000313" key="11">
    <source>
        <dbReference type="Proteomes" id="UP001500729"/>
    </source>
</evidence>
<dbReference type="Pfam" id="PF01594">
    <property type="entry name" value="AI-2E_transport"/>
    <property type="match status" value="1"/>
</dbReference>
<dbReference type="Proteomes" id="UP001500729">
    <property type="component" value="Unassembled WGS sequence"/>
</dbReference>
<name>A0ABN1DH07_SACER</name>